<protein>
    <recommendedName>
        <fullName evidence="3">XkdX family protein</fullName>
    </recommendedName>
</protein>
<dbReference type="RefSeq" id="WP_057803094.1">
    <property type="nucleotide sequence ID" value="NZ_AZDV01000026.1"/>
</dbReference>
<dbReference type="PATRIC" id="fig|1423715.3.peg.228"/>
<dbReference type="AlphaFoldDB" id="A0A0R1LL72"/>
<reference evidence="1 2" key="1">
    <citation type="journal article" date="2015" name="Genome Announc.">
        <title>Expanding the biotechnology potential of lactobacilli through comparative genomics of 213 strains and associated genera.</title>
        <authorList>
            <person name="Sun Z."/>
            <person name="Harris H.M."/>
            <person name="McCann A."/>
            <person name="Guo C."/>
            <person name="Argimon S."/>
            <person name="Zhang W."/>
            <person name="Yang X."/>
            <person name="Jeffery I.B."/>
            <person name="Cooney J.C."/>
            <person name="Kagawa T.F."/>
            <person name="Liu W."/>
            <person name="Song Y."/>
            <person name="Salvetti E."/>
            <person name="Wrobel A."/>
            <person name="Rasinkangas P."/>
            <person name="Parkhill J."/>
            <person name="Rea M.C."/>
            <person name="O'Sullivan O."/>
            <person name="Ritari J."/>
            <person name="Douillard F.P."/>
            <person name="Paul Ross R."/>
            <person name="Yang R."/>
            <person name="Briner A.E."/>
            <person name="Felis G.E."/>
            <person name="de Vos W.M."/>
            <person name="Barrangou R."/>
            <person name="Klaenhammer T.R."/>
            <person name="Caufield P.W."/>
            <person name="Cui Y."/>
            <person name="Zhang H."/>
            <person name="O'Toole P.W."/>
        </authorList>
    </citation>
    <scope>NUCLEOTIDE SEQUENCE [LARGE SCALE GENOMIC DNA]</scope>
    <source>
        <strain evidence="1 2">DSM 19394</strain>
    </source>
</reference>
<sequence length="64" mass="7135">MVQIYTWAYQVWKTITLEKLRGQVGKIDGITEADFKSITGEDYESATTDVNEAKISSANTESMA</sequence>
<keyword evidence="2" id="KW-1185">Reference proteome</keyword>
<evidence type="ECO:0000313" key="2">
    <source>
        <dbReference type="Proteomes" id="UP000051955"/>
    </source>
</evidence>
<evidence type="ECO:0008006" key="3">
    <source>
        <dbReference type="Google" id="ProtNLM"/>
    </source>
</evidence>
<accession>A0A0R1LL72</accession>
<name>A0A0R1LL72_9LACO</name>
<comment type="caution">
    <text evidence="1">The sequence shown here is derived from an EMBL/GenBank/DDBJ whole genome shotgun (WGS) entry which is preliminary data.</text>
</comment>
<dbReference type="EMBL" id="AZDV01000026">
    <property type="protein sequence ID" value="KRK94259.1"/>
    <property type="molecule type" value="Genomic_DNA"/>
</dbReference>
<dbReference type="Proteomes" id="UP000051955">
    <property type="component" value="Unassembled WGS sequence"/>
</dbReference>
<dbReference type="OrthoDB" id="2313962at2"/>
<proteinExistence type="predicted"/>
<gene>
    <name evidence="1" type="ORF">FD25_GL000213</name>
</gene>
<organism evidence="1 2">
    <name type="scientific">Levilactobacillus acidifarinae DSM 19394 = JCM 15949</name>
    <dbReference type="NCBI Taxonomy" id="1423715"/>
    <lineage>
        <taxon>Bacteria</taxon>
        <taxon>Bacillati</taxon>
        <taxon>Bacillota</taxon>
        <taxon>Bacilli</taxon>
        <taxon>Lactobacillales</taxon>
        <taxon>Lactobacillaceae</taxon>
        <taxon>Levilactobacillus</taxon>
    </lineage>
</organism>
<evidence type="ECO:0000313" key="1">
    <source>
        <dbReference type="EMBL" id="KRK94259.1"/>
    </source>
</evidence>